<dbReference type="EMBL" id="JAIQCV010000011">
    <property type="protein sequence ID" value="KAH1045934.1"/>
    <property type="molecule type" value="Genomic_DNA"/>
</dbReference>
<sequence length="294" mass="32019">MQINARKAEVYFSKGVTAAMGLQLSETLGFQRVHNLVVTVANKVVGLEICKQLAQDGIMVVLTARDEKRGLKALESLKYSGLSDYLVFHPFDVADPESIASLTDFVKKQFGKLDFLVNSRDIWSKATDDKYELAEECLKINYYGAKRTAEALIPLLQLSDLPRIVNVSSSIVMLNGKGEKHKGVLTGVTTDEKLNDLITEYLKDFKEGLHGSKGWPTFISAYTVSKDSGKQVPRVPDFCINSVCPGYAKTDINLNTGTITAEEGAVTPGKLALLPKGGPSGLFFVKGEPASPEP</sequence>
<evidence type="ECO:0000313" key="4">
    <source>
        <dbReference type="EMBL" id="KAH1045934.1"/>
    </source>
</evidence>
<keyword evidence="5" id="KW-1185">Reference proteome</keyword>
<dbReference type="GO" id="GO:0016491">
    <property type="term" value="F:oxidoreductase activity"/>
    <property type="evidence" value="ECO:0007669"/>
    <property type="project" value="UniProtKB-KW"/>
</dbReference>
<keyword evidence="2" id="KW-0521">NADP</keyword>
<evidence type="ECO:0008006" key="6">
    <source>
        <dbReference type="Google" id="ProtNLM"/>
    </source>
</evidence>
<reference evidence="4 5" key="1">
    <citation type="journal article" date="2021" name="Plant Biotechnol. J.">
        <title>Multi-omics assisted identification of the key and species-specific regulatory components of drought-tolerant mechanisms in Gossypium stocksii.</title>
        <authorList>
            <person name="Yu D."/>
            <person name="Ke L."/>
            <person name="Zhang D."/>
            <person name="Wu Y."/>
            <person name="Sun Y."/>
            <person name="Mei J."/>
            <person name="Sun J."/>
            <person name="Sun Y."/>
        </authorList>
    </citation>
    <scope>NUCLEOTIDE SEQUENCE [LARGE SCALE GENOMIC DNA]</scope>
    <source>
        <strain evidence="5">cv. E1</strain>
        <tissue evidence="4">Leaf</tissue>
    </source>
</reference>
<proteinExistence type="inferred from homology"/>
<dbReference type="AlphaFoldDB" id="A0A9D3ZL02"/>
<evidence type="ECO:0000256" key="2">
    <source>
        <dbReference type="ARBA" id="ARBA00022857"/>
    </source>
</evidence>
<dbReference type="Gene3D" id="3.40.50.720">
    <property type="entry name" value="NAD(P)-binding Rossmann-like Domain"/>
    <property type="match status" value="1"/>
</dbReference>
<dbReference type="Pfam" id="PF00106">
    <property type="entry name" value="adh_short"/>
    <property type="match status" value="1"/>
</dbReference>
<dbReference type="PANTHER" id="PTHR43490:SF103">
    <property type="entry name" value="(+)-NEOMENTHOL DEHYDROGENASE-LIKE"/>
    <property type="match status" value="1"/>
</dbReference>
<dbReference type="PRINTS" id="PR00081">
    <property type="entry name" value="GDHRDH"/>
</dbReference>
<evidence type="ECO:0000313" key="5">
    <source>
        <dbReference type="Proteomes" id="UP000828251"/>
    </source>
</evidence>
<name>A0A9D3ZL02_9ROSI</name>
<comment type="similarity">
    <text evidence="1">Belongs to the short-chain dehydrogenases/reductases (SDR) family.</text>
</comment>
<keyword evidence="3" id="KW-0560">Oxidoreductase</keyword>
<protein>
    <recommendedName>
        <fullName evidence="6">(+)-neomenthol dehydrogenase</fullName>
    </recommendedName>
</protein>
<dbReference type="InterPro" id="IPR036291">
    <property type="entry name" value="NAD(P)-bd_dom_sf"/>
</dbReference>
<accession>A0A9D3ZL02</accession>
<organism evidence="4 5">
    <name type="scientific">Gossypium stocksii</name>
    <dbReference type="NCBI Taxonomy" id="47602"/>
    <lineage>
        <taxon>Eukaryota</taxon>
        <taxon>Viridiplantae</taxon>
        <taxon>Streptophyta</taxon>
        <taxon>Embryophyta</taxon>
        <taxon>Tracheophyta</taxon>
        <taxon>Spermatophyta</taxon>
        <taxon>Magnoliopsida</taxon>
        <taxon>eudicotyledons</taxon>
        <taxon>Gunneridae</taxon>
        <taxon>Pentapetalae</taxon>
        <taxon>rosids</taxon>
        <taxon>malvids</taxon>
        <taxon>Malvales</taxon>
        <taxon>Malvaceae</taxon>
        <taxon>Malvoideae</taxon>
        <taxon>Gossypium</taxon>
    </lineage>
</organism>
<dbReference type="GO" id="GO:0016020">
    <property type="term" value="C:membrane"/>
    <property type="evidence" value="ECO:0007669"/>
    <property type="project" value="TreeGrafter"/>
</dbReference>
<dbReference type="InterPro" id="IPR002347">
    <property type="entry name" value="SDR_fam"/>
</dbReference>
<evidence type="ECO:0000256" key="1">
    <source>
        <dbReference type="ARBA" id="ARBA00006484"/>
    </source>
</evidence>
<dbReference type="PANTHER" id="PTHR43490">
    <property type="entry name" value="(+)-NEOMENTHOL DEHYDROGENASE"/>
    <property type="match status" value="1"/>
</dbReference>
<evidence type="ECO:0000256" key="3">
    <source>
        <dbReference type="ARBA" id="ARBA00023002"/>
    </source>
</evidence>
<dbReference type="SUPFAM" id="SSF51735">
    <property type="entry name" value="NAD(P)-binding Rossmann-fold domains"/>
    <property type="match status" value="1"/>
</dbReference>
<gene>
    <name evidence="4" type="ORF">J1N35_036718</name>
</gene>
<comment type="caution">
    <text evidence="4">The sequence shown here is derived from an EMBL/GenBank/DDBJ whole genome shotgun (WGS) entry which is preliminary data.</text>
</comment>
<dbReference type="Proteomes" id="UP000828251">
    <property type="component" value="Unassembled WGS sequence"/>
</dbReference>
<dbReference type="OrthoDB" id="1933717at2759"/>